<dbReference type="EMBL" id="JAOPHQ010003137">
    <property type="protein sequence ID" value="KAK0144395.1"/>
    <property type="molecule type" value="Genomic_DNA"/>
</dbReference>
<name>A0AA47P0Y3_MERPO</name>
<accession>A0AA47P0Y3</accession>
<sequence length="144" mass="15546">MPPTPQHSTSTQKEVLGSYCPTPGTPMSRWGQLLGRHVEKNMPGGGPVTALYKPQPPQHRCPSPHRWWIGEPPNNAINMRVASAATGHHPPCGAVSWEIFLKMTRALSPPASASSSSSLSLENLGQPIMLANYTINGNVKLSFK</sequence>
<evidence type="ECO:0000313" key="3">
    <source>
        <dbReference type="Proteomes" id="UP001174136"/>
    </source>
</evidence>
<evidence type="ECO:0000256" key="1">
    <source>
        <dbReference type="SAM" id="MobiDB-lite"/>
    </source>
</evidence>
<dbReference type="AlphaFoldDB" id="A0AA47P0Y3"/>
<protein>
    <submittedName>
        <fullName evidence="2">Uncharacterized protein</fullName>
    </submittedName>
</protein>
<dbReference type="Proteomes" id="UP001174136">
    <property type="component" value="Unassembled WGS sequence"/>
</dbReference>
<organism evidence="2 3">
    <name type="scientific">Merluccius polli</name>
    <name type="common">Benguela hake</name>
    <name type="synonym">Merluccius cadenati</name>
    <dbReference type="NCBI Taxonomy" id="89951"/>
    <lineage>
        <taxon>Eukaryota</taxon>
        <taxon>Metazoa</taxon>
        <taxon>Chordata</taxon>
        <taxon>Craniata</taxon>
        <taxon>Vertebrata</taxon>
        <taxon>Euteleostomi</taxon>
        <taxon>Actinopterygii</taxon>
        <taxon>Neopterygii</taxon>
        <taxon>Teleostei</taxon>
        <taxon>Neoteleostei</taxon>
        <taxon>Acanthomorphata</taxon>
        <taxon>Zeiogadaria</taxon>
        <taxon>Gadariae</taxon>
        <taxon>Gadiformes</taxon>
        <taxon>Gadoidei</taxon>
        <taxon>Merlucciidae</taxon>
        <taxon>Merluccius</taxon>
    </lineage>
</organism>
<reference evidence="2" key="1">
    <citation type="journal article" date="2023" name="Front. Mar. Sci.">
        <title>A new Merluccius polli reference genome to investigate the effects of global change in West African waters.</title>
        <authorList>
            <person name="Mateo J.L."/>
            <person name="Blanco-Fernandez C."/>
            <person name="Garcia-Vazquez E."/>
            <person name="Machado-Schiaffino G."/>
        </authorList>
    </citation>
    <scope>NUCLEOTIDE SEQUENCE</scope>
    <source>
        <strain evidence="2">C29</strain>
        <tissue evidence="2">Fin</tissue>
    </source>
</reference>
<feature type="region of interest" description="Disordered" evidence="1">
    <location>
        <begin position="1"/>
        <end position="22"/>
    </location>
</feature>
<feature type="compositionally biased region" description="Polar residues" evidence="1">
    <location>
        <begin position="1"/>
        <end position="13"/>
    </location>
</feature>
<keyword evidence="3" id="KW-1185">Reference proteome</keyword>
<comment type="caution">
    <text evidence="2">The sequence shown here is derived from an EMBL/GenBank/DDBJ whole genome shotgun (WGS) entry which is preliminary data.</text>
</comment>
<evidence type="ECO:0000313" key="2">
    <source>
        <dbReference type="EMBL" id="KAK0144395.1"/>
    </source>
</evidence>
<proteinExistence type="predicted"/>
<gene>
    <name evidence="2" type="ORF">N1851_017243</name>
</gene>